<dbReference type="Proteomes" id="UP000479938">
    <property type="component" value="Unassembled WGS sequence"/>
</dbReference>
<dbReference type="EMBL" id="CADCSU010000174">
    <property type="protein sequence ID" value="CAA9203079.1"/>
    <property type="molecule type" value="Genomic_DNA"/>
</dbReference>
<evidence type="ECO:0000313" key="1">
    <source>
        <dbReference type="EMBL" id="CAA9203079.1"/>
    </source>
</evidence>
<sequence>MLILIRICKDFLNMKNIIFILLFVVLNGATCEKEHDVVRSFCYWKTSLYFQKEEDSLIRDLKVQHMYIRFFDIDWNPYAKEPLPVATINDFSLNESNPEITPSIFITNEVVLQSDTKQLDSLASRIAKRVQQIGVRLNETKADKIVNGIVYPKDYYKQENFKRLNYDSIKSIELAKLKVDFKEILIDCDWTEKSKENYFYLLKQIKKGFPTSQIASTIRLWQYKYAEKAGTPPVDKGLLMCYNLAKPDDFNTKNSIGTSEELAQYITHDKYKLKLDIALPLYSWAVVFRGNQFKGILSDYDQLKNDSVKLKKTSDSKYILQDDVLIGQTYLRNGDEIRIEKISEAELEKMISIVTSKIKIDNQTKVTFFSFDKKYINDYGTQNISGYYARF</sequence>
<accession>A0A6J4GUX2</accession>
<dbReference type="AlphaFoldDB" id="A0A6J4GUX2"/>
<evidence type="ECO:0000313" key="2">
    <source>
        <dbReference type="Proteomes" id="UP000479938"/>
    </source>
</evidence>
<name>A0A6J4GUX2_9FLAO</name>
<gene>
    <name evidence="1" type="ORF">FLA105534_04412</name>
</gene>
<reference evidence="1 2" key="1">
    <citation type="submission" date="2020-02" db="EMBL/GenBank/DDBJ databases">
        <authorList>
            <person name="Criscuolo A."/>
        </authorList>
    </citation>
    <scope>NUCLEOTIDE SEQUENCE [LARGE SCALE GENOMIC DNA]</scope>
    <source>
        <strain evidence="1">CIP105534</strain>
    </source>
</reference>
<protein>
    <submittedName>
        <fullName evidence="1">Uncharacterized protein</fullName>
    </submittedName>
</protein>
<keyword evidence="2" id="KW-1185">Reference proteome</keyword>
<proteinExistence type="predicted"/>
<organism evidence="1 2">
    <name type="scientific">Flavobacterium bizetiae</name>
    <dbReference type="NCBI Taxonomy" id="2704140"/>
    <lineage>
        <taxon>Bacteria</taxon>
        <taxon>Pseudomonadati</taxon>
        <taxon>Bacteroidota</taxon>
        <taxon>Flavobacteriia</taxon>
        <taxon>Flavobacteriales</taxon>
        <taxon>Flavobacteriaceae</taxon>
        <taxon>Flavobacterium</taxon>
    </lineage>
</organism>